<evidence type="ECO:0000313" key="2">
    <source>
        <dbReference type="EMBL" id="CAI2373578.1"/>
    </source>
</evidence>
<sequence>MDADEFLEGTVQAAQDTPEESSKIESTVIDYIVEIKNFENNKCPKKGDALAMGFLSDTKIKIYLMLFSCDIGTRDRKGRIGSQNGPKHFIEYLQNSDEKMTFDKEKLSLYYIGNLTEKYLYRTRFQKMITNVLDINNQIYFGVGGSDDFLYYYINSLYERIFKEKLLEEEKQSIKKIDENIAIVHFDSKIDLFGTLDEITSLNYFKKIYQRLKESKFKCKVIFMGVQSLFVPSQIMDEIEELDQEIPTQVVWMRKDIRSRDSTDEHTQAGHAFKDALKDLKEDGFTNIEVSLDISVIKSREAPGRSDICTADGLTAEEAVDISNIAAGEHDVRSFIVTEYNPGVESKKTGKVLMDMTHGFIKSASENRA</sequence>
<name>A0AAD1XIW8_EUPCR</name>
<reference evidence="2" key="1">
    <citation type="submission" date="2023-07" db="EMBL/GenBank/DDBJ databases">
        <authorList>
            <consortium name="AG Swart"/>
            <person name="Singh M."/>
            <person name="Singh A."/>
            <person name="Seah K."/>
            <person name="Emmerich C."/>
        </authorList>
    </citation>
    <scope>NUCLEOTIDE SEQUENCE</scope>
    <source>
        <strain evidence="2">DP1</strain>
    </source>
</reference>
<dbReference type="AlphaFoldDB" id="A0AAD1XIW8"/>
<dbReference type="EMBL" id="CAMPGE010014932">
    <property type="protein sequence ID" value="CAI2373578.1"/>
    <property type="molecule type" value="Genomic_DNA"/>
</dbReference>
<dbReference type="Proteomes" id="UP001295684">
    <property type="component" value="Unassembled WGS sequence"/>
</dbReference>
<proteinExistence type="predicted"/>
<dbReference type="SUPFAM" id="SSF52768">
    <property type="entry name" value="Arginase/deacetylase"/>
    <property type="match status" value="1"/>
</dbReference>
<dbReference type="GO" id="GO:0046872">
    <property type="term" value="F:metal ion binding"/>
    <property type="evidence" value="ECO:0007669"/>
    <property type="project" value="InterPro"/>
</dbReference>
<dbReference type="Pfam" id="PF00491">
    <property type="entry name" value="Arginase"/>
    <property type="match status" value="1"/>
</dbReference>
<dbReference type="InterPro" id="IPR006035">
    <property type="entry name" value="Ureohydrolase"/>
</dbReference>
<protein>
    <submittedName>
        <fullName evidence="2">Uncharacterized protein</fullName>
    </submittedName>
</protein>
<evidence type="ECO:0000256" key="1">
    <source>
        <dbReference type="SAM" id="MobiDB-lite"/>
    </source>
</evidence>
<evidence type="ECO:0000313" key="3">
    <source>
        <dbReference type="Proteomes" id="UP001295684"/>
    </source>
</evidence>
<keyword evidence="3" id="KW-1185">Reference proteome</keyword>
<gene>
    <name evidence="2" type="ORF">ECRASSUSDP1_LOCUS14924</name>
</gene>
<accession>A0AAD1XIW8</accession>
<dbReference type="InterPro" id="IPR023696">
    <property type="entry name" value="Ureohydrolase_dom_sf"/>
</dbReference>
<organism evidence="2 3">
    <name type="scientific">Euplotes crassus</name>
    <dbReference type="NCBI Taxonomy" id="5936"/>
    <lineage>
        <taxon>Eukaryota</taxon>
        <taxon>Sar</taxon>
        <taxon>Alveolata</taxon>
        <taxon>Ciliophora</taxon>
        <taxon>Intramacronucleata</taxon>
        <taxon>Spirotrichea</taxon>
        <taxon>Hypotrichia</taxon>
        <taxon>Euplotida</taxon>
        <taxon>Euplotidae</taxon>
        <taxon>Moneuplotes</taxon>
    </lineage>
</organism>
<dbReference type="Gene3D" id="3.40.800.10">
    <property type="entry name" value="Ureohydrolase domain"/>
    <property type="match status" value="1"/>
</dbReference>
<comment type="caution">
    <text evidence="2">The sequence shown here is derived from an EMBL/GenBank/DDBJ whole genome shotgun (WGS) entry which is preliminary data.</text>
</comment>
<feature type="region of interest" description="Disordered" evidence="1">
    <location>
        <begin position="1"/>
        <end position="21"/>
    </location>
</feature>